<dbReference type="AlphaFoldDB" id="A0AAN1GWH3"/>
<protein>
    <submittedName>
        <fullName evidence="1">Uncharacterized protein</fullName>
    </submittedName>
</protein>
<accession>A0AAN1GWH3</accession>
<evidence type="ECO:0000313" key="2">
    <source>
        <dbReference type="Proteomes" id="UP000218606"/>
    </source>
</evidence>
<reference evidence="1 2" key="1">
    <citation type="journal article" date="2017" name="Front. Microbiol.">
        <title>Phaeobacter piscinae sp. nov., a species of the Roseobacter group and potential aquaculture probiont.</title>
        <authorList>
            <person name="Sonnenschein E.C."/>
            <person name="Phippen C.B.W."/>
            <person name="Nielsen K.F."/>
            <person name="Mateiu R.V."/>
            <person name="Melchiorsen J."/>
            <person name="Gram L."/>
            <person name="Overmann J."/>
            <person name="Freese H.M."/>
        </authorList>
    </citation>
    <scope>NUCLEOTIDE SEQUENCE [LARGE SCALE GENOMIC DNA]</scope>
    <source>
        <strain evidence="1 2">P13</strain>
    </source>
</reference>
<name>A0AAN1GWH3_9RHOB</name>
<geneLocation type="plasmid" evidence="2">
    <name>pp13_f</name>
</geneLocation>
<keyword evidence="1" id="KW-0614">Plasmid</keyword>
<evidence type="ECO:0000313" key="1">
    <source>
        <dbReference type="EMBL" id="ATG46000.1"/>
    </source>
</evidence>
<dbReference type="Proteomes" id="UP000218606">
    <property type="component" value="Plasmid pP13_f"/>
</dbReference>
<proteinExistence type="predicted"/>
<gene>
    <name evidence="1" type="ORF">PhaeoP13_04118</name>
</gene>
<organism evidence="1 2">
    <name type="scientific">Phaeobacter piscinae</name>
    <dbReference type="NCBI Taxonomy" id="1580596"/>
    <lineage>
        <taxon>Bacteria</taxon>
        <taxon>Pseudomonadati</taxon>
        <taxon>Pseudomonadota</taxon>
        <taxon>Alphaproteobacteria</taxon>
        <taxon>Rhodobacterales</taxon>
        <taxon>Roseobacteraceae</taxon>
        <taxon>Phaeobacter</taxon>
    </lineage>
</organism>
<sequence length="61" mass="6358">MVAPTSLQEVSFLTKMDGFGLFWSAAKRCSADMGCDLEAGARGIGARHFASPDHTAGRAVG</sequence>
<dbReference type="EMBL" id="CP010773">
    <property type="protein sequence ID" value="ATG46000.1"/>
    <property type="molecule type" value="Genomic_DNA"/>
</dbReference>